<organism evidence="1 2">
    <name type="scientific">Fusarium fujikuroi</name>
    <name type="common">Bakanae and foot rot disease fungus</name>
    <name type="synonym">Gibberella fujikuroi</name>
    <dbReference type="NCBI Taxonomy" id="5127"/>
    <lineage>
        <taxon>Eukaryota</taxon>
        <taxon>Fungi</taxon>
        <taxon>Dikarya</taxon>
        <taxon>Ascomycota</taxon>
        <taxon>Pezizomycotina</taxon>
        <taxon>Sordariomycetes</taxon>
        <taxon>Hypocreomycetidae</taxon>
        <taxon>Hypocreales</taxon>
        <taxon>Nectriaceae</taxon>
        <taxon>Fusarium</taxon>
        <taxon>Fusarium fujikuroi species complex</taxon>
    </lineage>
</organism>
<evidence type="ECO:0000313" key="1">
    <source>
        <dbReference type="EMBL" id="VTT58365.1"/>
    </source>
</evidence>
<proteinExistence type="predicted"/>
<sequence>MAELDFSLPDAFWNLAYASPDEKGANMMIESLKDIATPAKENHHAPEFSQITIVRPVSEAANANEVVGATITATEEHGLPTEICTFLKLTKRDIRGHVCIVLSELGQSVLRLTQESAGALWVTRGSLLASALKPEMSMFHGLARSIRAEVEGLSCMNMDLDVRQKLSPNRMAELITRVFDTTFLAERHSGLEGQPSR</sequence>
<dbReference type="Gene3D" id="3.40.50.720">
    <property type="entry name" value="NAD(P)-binding Rossmann-like Domain"/>
    <property type="match status" value="1"/>
</dbReference>
<dbReference type="EMBL" id="CABFJX010000018">
    <property type="protein sequence ID" value="VTT58365.1"/>
    <property type="molecule type" value="Genomic_DNA"/>
</dbReference>
<dbReference type="Proteomes" id="UP000760494">
    <property type="component" value="Unassembled WGS sequence"/>
</dbReference>
<protein>
    <submittedName>
        <fullName evidence="1">Uncharacterized protein</fullName>
    </submittedName>
</protein>
<dbReference type="AlphaFoldDB" id="A0A5Q3DML3"/>
<accession>A0A5Q3DML3</accession>
<name>A0A5Q3DML3_FUSFU</name>
<evidence type="ECO:0000313" key="2">
    <source>
        <dbReference type="Proteomes" id="UP000760494"/>
    </source>
</evidence>
<reference evidence="1" key="1">
    <citation type="submission" date="2019-05" db="EMBL/GenBank/DDBJ databases">
        <authorList>
            <person name="Piombo E."/>
        </authorList>
    </citation>
    <scope>NUCLEOTIDE SEQUENCE</scope>
    <source>
        <strain evidence="1">C2S</strain>
    </source>
</reference>
<comment type="caution">
    <text evidence="1">The sequence shown here is derived from an EMBL/GenBank/DDBJ whole genome shotgun (WGS) entry which is preliminary data.</text>
</comment>
<gene>
    <name evidence="1" type="ORF">C2S_13854</name>
</gene>